<dbReference type="CDD" id="cd03338">
    <property type="entry name" value="TCP1_delta"/>
    <property type="match status" value="1"/>
</dbReference>
<comment type="subcellular location">
    <subcellularLocation>
        <location evidence="1">Cytoplasm</location>
    </subcellularLocation>
</comment>
<comment type="caution">
    <text evidence="10">The sequence shown here is derived from an EMBL/GenBank/DDBJ whole genome shotgun (WGS) entry which is preliminary data.</text>
</comment>
<keyword evidence="11" id="KW-1185">Reference proteome</keyword>
<evidence type="ECO:0000256" key="7">
    <source>
        <dbReference type="ARBA" id="ARBA00023186"/>
    </source>
</evidence>
<dbReference type="GO" id="GO:0005524">
    <property type="term" value="F:ATP binding"/>
    <property type="evidence" value="ECO:0007669"/>
    <property type="project" value="UniProtKB-KW"/>
</dbReference>
<dbReference type="GO" id="GO:0051082">
    <property type="term" value="F:unfolded protein binding"/>
    <property type="evidence" value="ECO:0007669"/>
    <property type="project" value="InterPro"/>
</dbReference>
<dbReference type="EMBL" id="JAHDYR010000064">
    <property type="protein sequence ID" value="KAG9390547.1"/>
    <property type="molecule type" value="Genomic_DNA"/>
</dbReference>
<dbReference type="SUPFAM" id="SSF54849">
    <property type="entry name" value="GroEL-intermediate domain like"/>
    <property type="match status" value="1"/>
</dbReference>
<comment type="similarity">
    <text evidence="2 8">Belongs to the TCP-1 chaperonin family.</text>
</comment>
<dbReference type="NCBIfam" id="NF041083">
    <property type="entry name" value="thermosome_beta"/>
    <property type="match status" value="1"/>
</dbReference>
<dbReference type="InterPro" id="IPR053374">
    <property type="entry name" value="TCP-1_chaperonin"/>
</dbReference>
<evidence type="ECO:0000256" key="5">
    <source>
        <dbReference type="ARBA" id="ARBA00022741"/>
    </source>
</evidence>
<dbReference type="GO" id="GO:0005737">
    <property type="term" value="C:cytoplasm"/>
    <property type="evidence" value="ECO:0007669"/>
    <property type="project" value="UniProtKB-SubCell"/>
</dbReference>
<evidence type="ECO:0000256" key="2">
    <source>
        <dbReference type="ARBA" id="ARBA00008020"/>
    </source>
</evidence>
<keyword evidence="6 8" id="KW-0067">ATP-binding</keyword>
<proteinExistence type="inferred from homology"/>
<gene>
    <name evidence="10" type="ORF">J8273_7898</name>
</gene>
<dbReference type="GO" id="GO:0016887">
    <property type="term" value="F:ATP hydrolysis activity"/>
    <property type="evidence" value="ECO:0007669"/>
    <property type="project" value="InterPro"/>
</dbReference>
<keyword evidence="5 8" id="KW-0547">Nucleotide-binding</keyword>
<dbReference type="SUPFAM" id="SSF48592">
    <property type="entry name" value="GroEL equatorial domain-like"/>
    <property type="match status" value="1"/>
</dbReference>
<keyword evidence="7 8" id="KW-0143">Chaperone</keyword>
<dbReference type="PANTHER" id="PTHR11353">
    <property type="entry name" value="CHAPERONIN"/>
    <property type="match status" value="1"/>
</dbReference>
<keyword evidence="4" id="KW-0963">Cytoplasm</keyword>
<dbReference type="PROSITE" id="PS00995">
    <property type="entry name" value="TCP1_3"/>
    <property type="match status" value="1"/>
</dbReference>
<dbReference type="InterPro" id="IPR002194">
    <property type="entry name" value="Chaperonin_TCP-1_CS"/>
</dbReference>
<dbReference type="AlphaFoldDB" id="A0A8J6E1F1"/>
<dbReference type="Proteomes" id="UP000717585">
    <property type="component" value="Unassembled WGS sequence"/>
</dbReference>
<dbReference type="InterPro" id="IPR002423">
    <property type="entry name" value="Cpn60/GroEL/TCP-1"/>
</dbReference>
<dbReference type="InterPro" id="IPR027410">
    <property type="entry name" value="TCP-1-like_intermed_sf"/>
</dbReference>
<dbReference type="Gene3D" id="1.10.560.10">
    <property type="entry name" value="GroEL-like equatorial domain"/>
    <property type="match status" value="1"/>
</dbReference>
<evidence type="ECO:0000256" key="6">
    <source>
        <dbReference type="ARBA" id="ARBA00022840"/>
    </source>
</evidence>
<protein>
    <recommendedName>
        <fullName evidence="3 9">T-complex protein 1 subunit delta</fullName>
    </recommendedName>
</protein>
<accession>A0A8J6E1F1</accession>
<reference evidence="10" key="1">
    <citation type="submission" date="2021-05" db="EMBL/GenBank/DDBJ databases">
        <title>A free-living protist that lacks canonical eukaryotic 1 DNA replication and segregation systems.</title>
        <authorList>
            <person name="Salas-Leiva D.E."/>
            <person name="Tromer E.C."/>
            <person name="Curtis B.A."/>
            <person name="Jerlstrom-Hultqvist J."/>
            <person name="Kolisko M."/>
            <person name="Yi Z."/>
            <person name="Salas-Leiva J.S."/>
            <person name="Gallot-Lavallee L."/>
            <person name="Kops G.J.P.L."/>
            <person name="Archibald J.M."/>
            <person name="Simpson A.G.B."/>
            <person name="Roger A.J."/>
        </authorList>
    </citation>
    <scope>NUCLEOTIDE SEQUENCE</scope>
    <source>
        <strain evidence="10">BICM</strain>
    </source>
</reference>
<dbReference type="InterPro" id="IPR027413">
    <property type="entry name" value="GROEL-like_equatorial_sf"/>
</dbReference>
<evidence type="ECO:0000256" key="8">
    <source>
        <dbReference type="RuleBase" id="RU004187"/>
    </source>
</evidence>
<dbReference type="FunFam" id="3.50.7.10:FF:000010">
    <property type="entry name" value="T-complex protein 1 subunit delta"/>
    <property type="match status" value="1"/>
</dbReference>
<evidence type="ECO:0000313" key="10">
    <source>
        <dbReference type="EMBL" id="KAG9390547.1"/>
    </source>
</evidence>
<dbReference type="InterPro" id="IPR027409">
    <property type="entry name" value="GroEL-like_apical_dom_sf"/>
</dbReference>
<evidence type="ECO:0000256" key="9">
    <source>
        <dbReference type="RuleBase" id="RU004192"/>
    </source>
</evidence>
<dbReference type="GO" id="GO:0140662">
    <property type="term" value="F:ATP-dependent protein folding chaperone"/>
    <property type="evidence" value="ECO:0007669"/>
    <property type="project" value="InterPro"/>
</dbReference>
<dbReference type="InterPro" id="IPR012717">
    <property type="entry name" value="Chap_CCT_delta"/>
</dbReference>
<dbReference type="OrthoDB" id="10248520at2759"/>
<dbReference type="InterPro" id="IPR054827">
    <property type="entry name" value="thermosome_alpha"/>
</dbReference>
<evidence type="ECO:0000256" key="4">
    <source>
        <dbReference type="ARBA" id="ARBA00022490"/>
    </source>
</evidence>
<evidence type="ECO:0000313" key="11">
    <source>
        <dbReference type="Proteomes" id="UP000717585"/>
    </source>
</evidence>
<dbReference type="PROSITE" id="PS00750">
    <property type="entry name" value="TCP1_1"/>
    <property type="match status" value="1"/>
</dbReference>
<sequence>MTADSCQFWDRYLPPHSLYPPLAVCTTAGRAVGRGCKTARYWQKNFVQEMAPTSSAKSEDVRTTNIAAAEEVLSAIRTSLGPRGMDKMVITGKGDVLISNDGATIMKELEARHPAARLLIELSKAQDVEAGDGTTSVVVMCCSLLHECPNLLKMGLHPSVISRGYGKAAAKAEEILDSMSIDLDLDPSNVRKTLITAAKTSLSSKVVSQYSKWLAPIAVDAVSAICDPLNDDNVNLDDIRVVKLAGDTIDRTELIKGLCFPRKVSHVANGPTSISNAKIAFIQFCLSAPKTTMDSSVVVSDYQQMDRLIREERRYILTMCKKIKASGCNVVLIQKSILRDAVSEIALAFLAKMGIMVVRNIEREDASFVCRTVGCKPIASIEHFTADKLGHAFIAEEIELSGKRMVRVIRDDPALPQPEHSAKTITVLVRGVNKLILDEADRSLHDALCVIRSLVKKKKQLPGGGAAEIELAMRLDEYAQTLSGLESYVVKAYANAFELIPYTLAENAGLNPIATVTKLRSEHNKGVTMAGIHVKKGDILDMRAKKVIQPTLVTSSAVKLATETAQMILKISDIVAAR</sequence>
<dbReference type="Pfam" id="PF00118">
    <property type="entry name" value="Cpn60_TCP1"/>
    <property type="match status" value="1"/>
</dbReference>
<evidence type="ECO:0000256" key="1">
    <source>
        <dbReference type="ARBA" id="ARBA00004496"/>
    </source>
</evidence>
<dbReference type="NCBIfam" id="TIGR02342">
    <property type="entry name" value="chap_CCT_delta"/>
    <property type="match status" value="1"/>
</dbReference>
<name>A0A8J6E1F1_9EUKA</name>
<dbReference type="InterPro" id="IPR017998">
    <property type="entry name" value="Chaperone_TCP-1"/>
</dbReference>
<dbReference type="NCBIfam" id="NF041082">
    <property type="entry name" value="thermosome_alpha"/>
    <property type="match status" value="1"/>
</dbReference>
<evidence type="ECO:0000256" key="3">
    <source>
        <dbReference type="ARBA" id="ARBA00016107"/>
    </source>
</evidence>
<organism evidence="10 11">
    <name type="scientific">Carpediemonas membranifera</name>
    <dbReference type="NCBI Taxonomy" id="201153"/>
    <lineage>
        <taxon>Eukaryota</taxon>
        <taxon>Metamonada</taxon>
        <taxon>Carpediemonas-like organisms</taxon>
        <taxon>Carpediemonas</taxon>
    </lineage>
</organism>
<dbReference type="PRINTS" id="PR00304">
    <property type="entry name" value="TCOMPLEXTCP1"/>
</dbReference>
<dbReference type="SUPFAM" id="SSF52029">
    <property type="entry name" value="GroEL apical domain-like"/>
    <property type="match status" value="1"/>
</dbReference>
<dbReference type="Gene3D" id="3.50.7.10">
    <property type="entry name" value="GroEL"/>
    <property type="match status" value="1"/>
</dbReference>
<dbReference type="Gene3D" id="3.30.260.10">
    <property type="entry name" value="TCP-1-like chaperonin intermediate domain"/>
    <property type="match status" value="1"/>
</dbReference>